<dbReference type="Proteomes" id="UP001491310">
    <property type="component" value="Unassembled WGS sequence"/>
</dbReference>
<feature type="domain" description="MRH" evidence="6">
    <location>
        <begin position="317"/>
        <end position="450"/>
    </location>
</feature>
<keyword evidence="8" id="KW-1185">Reference proteome</keyword>
<comment type="caution">
    <text evidence="7">The sequence shown here is derived from an EMBL/GenBank/DDBJ whole genome shotgun (WGS) entry which is preliminary data.</text>
</comment>
<dbReference type="InterPro" id="IPR044865">
    <property type="entry name" value="MRH_dom"/>
</dbReference>
<feature type="domain" description="ShKT" evidence="5">
    <location>
        <begin position="157"/>
        <end position="200"/>
    </location>
</feature>
<name>A0ABR2Z1T1_9CHLO</name>
<dbReference type="PANTHER" id="PTHR15414:SF0">
    <property type="entry name" value="ENDOPLASMIC RETICULUM LECTIN 1"/>
    <property type="match status" value="1"/>
</dbReference>
<evidence type="ECO:0000259" key="5">
    <source>
        <dbReference type="PROSITE" id="PS51670"/>
    </source>
</evidence>
<evidence type="ECO:0000313" key="7">
    <source>
        <dbReference type="EMBL" id="KAK9917927.1"/>
    </source>
</evidence>
<protein>
    <recommendedName>
        <fullName evidence="9">ShKT domain-containing protein</fullName>
    </recommendedName>
</protein>
<evidence type="ECO:0000256" key="4">
    <source>
        <dbReference type="ARBA" id="ARBA00023157"/>
    </source>
</evidence>
<dbReference type="PANTHER" id="PTHR15414">
    <property type="entry name" value="OS-9-RELATED"/>
    <property type="match status" value="1"/>
</dbReference>
<dbReference type="SMART" id="SM00254">
    <property type="entry name" value="ShKT"/>
    <property type="match status" value="1"/>
</dbReference>
<accession>A0ABR2Z1T1</accession>
<evidence type="ECO:0000256" key="3">
    <source>
        <dbReference type="ARBA" id="ARBA00022824"/>
    </source>
</evidence>
<keyword evidence="3" id="KW-0256">Endoplasmic reticulum</keyword>
<dbReference type="Gene3D" id="2.70.130.10">
    <property type="entry name" value="Mannose-6-phosphate receptor binding domain"/>
    <property type="match status" value="1"/>
</dbReference>
<dbReference type="EMBL" id="JALJOT010000002">
    <property type="protein sequence ID" value="KAK9917927.1"/>
    <property type="molecule type" value="Genomic_DNA"/>
</dbReference>
<evidence type="ECO:0000256" key="1">
    <source>
        <dbReference type="ARBA" id="ARBA00004240"/>
    </source>
</evidence>
<dbReference type="InterPro" id="IPR009011">
    <property type="entry name" value="Man6P_isomerase_rcpt-bd_dom_sf"/>
</dbReference>
<dbReference type="InterPro" id="IPR012913">
    <property type="entry name" value="OS9-like_dom"/>
</dbReference>
<keyword evidence="4" id="KW-1015">Disulfide bond</keyword>
<gene>
    <name evidence="7" type="ORF">WJX75_009696</name>
</gene>
<evidence type="ECO:0008006" key="9">
    <source>
        <dbReference type="Google" id="ProtNLM"/>
    </source>
</evidence>
<dbReference type="PROSITE" id="PS51670">
    <property type="entry name" value="SHKT"/>
    <property type="match status" value="1"/>
</dbReference>
<evidence type="ECO:0000313" key="8">
    <source>
        <dbReference type="Proteomes" id="UP001491310"/>
    </source>
</evidence>
<organism evidence="7 8">
    <name type="scientific">Coccomyxa subellipsoidea</name>
    <dbReference type="NCBI Taxonomy" id="248742"/>
    <lineage>
        <taxon>Eukaryota</taxon>
        <taxon>Viridiplantae</taxon>
        <taxon>Chlorophyta</taxon>
        <taxon>core chlorophytes</taxon>
        <taxon>Trebouxiophyceae</taxon>
        <taxon>Trebouxiophyceae incertae sedis</taxon>
        <taxon>Coccomyxaceae</taxon>
        <taxon>Coccomyxa</taxon>
    </lineage>
</organism>
<evidence type="ECO:0000256" key="2">
    <source>
        <dbReference type="ARBA" id="ARBA00022729"/>
    </source>
</evidence>
<reference evidence="7 8" key="1">
    <citation type="journal article" date="2024" name="Nat. Commun.">
        <title>Phylogenomics reveals the evolutionary origins of lichenization in chlorophyte algae.</title>
        <authorList>
            <person name="Puginier C."/>
            <person name="Libourel C."/>
            <person name="Otte J."/>
            <person name="Skaloud P."/>
            <person name="Haon M."/>
            <person name="Grisel S."/>
            <person name="Petersen M."/>
            <person name="Berrin J.G."/>
            <person name="Delaux P.M."/>
            <person name="Dal Grande F."/>
            <person name="Keller J."/>
        </authorList>
    </citation>
    <scope>NUCLEOTIDE SEQUENCE [LARGE SCALE GENOMIC DNA]</scope>
    <source>
        <strain evidence="7 8">SAG 216-7</strain>
    </source>
</reference>
<evidence type="ECO:0000259" key="6">
    <source>
        <dbReference type="PROSITE" id="PS51914"/>
    </source>
</evidence>
<dbReference type="Pfam" id="PF07915">
    <property type="entry name" value="PRKCSH"/>
    <property type="match status" value="1"/>
</dbReference>
<comment type="subcellular location">
    <subcellularLocation>
        <location evidence="1">Endoplasmic reticulum</location>
    </subcellularLocation>
</comment>
<dbReference type="PROSITE" id="PS51914">
    <property type="entry name" value="MRH"/>
    <property type="match status" value="1"/>
</dbReference>
<keyword evidence="2" id="KW-0732">Signal</keyword>
<dbReference type="InterPro" id="IPR003582">
    <property type="entry name" value="ShKT_dom"/>
</dbReference>
<sequence>MGCKVCHHLVAAVWSNGRQEIHSGLGVPLTSKFNRQLWHTCEKQVSGDLLRDWSILLMGSPLAAAAGNGEEAALAYVFKAREAVEAPSGFEQRALMRSCTDIHEGQESGDVHFATELAEKLGEYEKAWSALRAEHRLGPVRRAPVLEHQGTPDGKICKDYHNKCPWWADKGECPANWKYMVGDDDQKALKGYCRFSCGACSPSAASGLPEEAEARLEEASAALLAGLESQLCAQRQPCSGMSGDAHRAMDTAKKSGAVSPVMEPSTDVIAHARKNVRAQMRLRDNPLTALDGPLETGSGDEVLPGGVGAAALAEVAAHCYYVSQGWWGYELCPGHHLGQFHATEGAPRIESALSLGRYDAEQDGKGGLGPSDGWPVLSTEDMLAGLHATVPYIITTYSGGASCDGSDAAPKRSAKVQLACSPDSDAYLLVREPETCKYVVTLFHPSVCAVEGYQLRKPMEALPLEAVQSAIKNLAAAGREEL</sequence>
<proteinExistence type="predicted"/>
<dbReference type="InterPro" id="IPR045149">
    <property type="entry name" value="OS-9-like"/>
</dbReference>